<keyword evidence="2" id="KW-1185">Reference proteome</keyword>
<evidence type="ECO:0000313" key="1">
    <source>
        <dbReference type="EMBL" id="RNA37316.1"/>
    </source>
</evidence>
<organism evidence="1 2">
    <name type="scientific">Brachionus plicatilis</name>
    <name type="common">Marine rotifer</name>
    <name type="synonym">Brachionus muelleri</name>
    <dbReference type="NCBI Taxonomy" id="10195"/>
    <lineage>
        <taxon>Eukaryota</taxon>
        <taxon>Metazoa</taxon>
        <taxon>Spiralia</taxon>
        <taxon>Gnathifera</taxon>
        <taxon>Rotifera</taxon>
        <taxon>Eurotatoria</taxon>
        <taxon>Monogononta</taxon>
        <taxon>Pseudotrocha</taxon>
        <taxon>Ploima</taxon>
        <taxon>Brachionidae</taxon>
        <taxon>Brachionus</taxon>
    </lineage>
</organism>
<sequence length="72" mass="8663">MIKKTLNLFQRMKIYFAEITLKNLSRLKFTSCDLEMKFCQIDWFRGFSLVLLDTFKKKFYKFAANMTPYGSI</sequence>
<proteinExistence type="predicted"/>
<comment type="caution">
    <text evidence="1">The sequence shown here is derived from an EMBL/GenBank/DDBJ whole genome shotgun (WGS) entry which is preliminary data.</text>
</comment>
<protein>
    <submittedName>
        <fullName evidence="1">Uncharacterized protein</fullName>
    </submittedName>
</protein>
<gene>
    <name evidence="1" type="ORF">BpHYR1_000083</name>
</gene>
<name>A0A3M7SNJ3_BRAPC</name>
<evidence type="ECO:0000313" key="2">
    <source>
        <dbReference type="Proteomes" id="UP000276133"/>
    </source>
</evidence>
<accession>A0A3M7SNJ3</accession>
<dbReference type="AlphaFoldDB" id="A0A3M7SNJ3"/>
<dbReference type="EMBL" id="REGN01001061">
    <property type="protein sequence ID" value="RNA37316.1"/>
    <property type="molecule type" value="Genomic_DNA"/>
</dbReference>
<reference evidence="1 2" key="1">
    <citation type="journal article" date="2018" name="Sci. Rep.">
        <title>Genomic signatures of local adaptation to the degree of environmental predictability in rotifers.</title>
        <authorList>
            <person name="Franch-Gras L."/>
            <person name="Hahn C."/>
            <person name="Garcia-Roger E.M."/>
            <person name="Carmona M.J."/>
            <person name="Serra M."/>
            <person name="Gomez A."/>
        </authorList>
    </citation>
    <scope>NUCLEOTIDE SEQUENCE [LARGE SCALE GENOMIC DNA]</scope>
    <source>
        <strain evidence="1">HYR1</strain>
    </source>
</reference>
<dbReference type="Proteomes" id="UP000276133">
    <property type="component" value="Unassembled WGS sequence"/>
</dbReference>